<reference evidence="2 3" key="1">
    <citation type="submission" date="2014-04" db="EMBL/GenBank/DDBJ databases">
        <title>Genome evolution of avian class.</title>
        <authorList>
            <person name="Zhang G."/>
            <person name="Li C."/>
        </authorList>
    </citation>
    <scope>NUCLEOTIDE SEQUENCE [LARGE SCALE GENOMIC DNA]</scope>
    <source>
        <strain evidence="2">BGI_N310</strain>
    </source>
</reference>
<feature type="non-terminal residue" evidence="2">
    <location>
        <position position="89"/>
    </location>
</feature>
<dbReference type="AlphaFoldDB" id="A0A091NG79"/>
<feature type="region of interest" description="Disordered" evidence="1">
    <location>
        <begin position="13"/>
        <end position="89"/>
    </location>
</feature>
<evidence type="ECO:0000313" key="3">
    <source>
        <dbReference type="Proteomes" id="UP000053537"/>
    </source>
</evidence>
<sequence length="89" mass="9461">FVGITITTVLEATSVEQSRDPSVQPSTELPPDYSGDSHKENGTEQVGNTGVPEGEQSTWELSGEPSTESTPKPSVEPSQEPTQESSTEI</sequence>
<proteinExistence type="predicted"/>
<feature type="compositionally biased region" description="Polar residues" evidence="1">
    <location>
        <begin position="13"/>
        <end position="27"/>
    </location>
</feature>
<keyword evidence="3" id="KW-1185">Reference proteome</keyword>
<dbReference type="EMBL" id="KK847437">
    <property type="protein sequence ID" value="KFP88708.1"/>
    <property type="molecule type" value="Genomic_DNA"/>
</dbReference>
<gene>
    <name evidence="2" type="ORF">N310_04269</name>
</gene>
<organism evidence="2 3">
    <name type="scientific">Acanthisitta chloris</name>
    <name type="common">rifleman</name>
    <dbReference type="NCBI Taxonomy" id="57068"/>
    <lineage>
        <taxon>Eukaryota</taxon>
        <taxon>Metazoa</taxon>
        <taxon>Chordata</taxon>
        <taxon>Craniata</taxon>
        <taxon>Vertebrata</taxon>
        <taxon>Euteleostomi</taxon>
        <taxon>Archelosauria</taxon>
        <taxon>Archosauria</taxon>
        <taxon>Dinosauria</taxon>
        <taxon>Saurischia</taxon>
        <taxon>Theropoda</taxon>
        <taxon>Coelurosauria</taxon>
        <taxon>Aves</taxon>
        <taxon>Neognathae</taxon>
        <taxon>Neoaves</taxon>
        <taxon>Telluraves</taxon>
        <taxon>Australaves</taxon>
        <taxon>Passeriformes</taxon>
        <taxon>Acanthisittidae</taxon>
        <taxon>Acanthisitta</taxon>
    </lineage>
</organism>
<name>A0A091NG79_9PASS</name>
<feature type="compositionally biased region" description="Polar residues" evidence="1">
    <location>
        <begin position="55"/>
        <end position="89"/>
    </location>
</feature>
<protein>
    <submittedName>
        <fullName evidence="2">Uncharacterized protein</fullName>
    </submittedName>
</protein>
<accession>A0A091NG79</accession>
<dbReference type="Proteomes" id="UP000053537">
    <property type="component" value="Unassembled WGS sequence"/>
</dbReference>
<evidence type="ECO:0000313" key="2">
    <source>
        <dbReference type="EMBL" id="KFP88708.1"/>
    </source>
</evidence>
<feature type="non-terminal residue" evidence="2">
    <location>
        <position position="1"/>
    </location>
</feature>
<evidence type="ECO:0000256" key="1">
    <source>
        <dbReference type="SAM" id="MobiDB-lite"/>
    </source>
</evidence>